<dbReference type="EMBL" id="BAABIW010000002">
    <property type="protein sequence ID" value="GAA5016889.1"/>
    <property type="molecule type" value="Genomic_DNA"/>
</dbReference>
<dbReference type="RefSeq" id="WP_345505636.1">
    <property type="nucleotide sequence ID" value="NZ_BAABIW010000002.1"/>
</dbReference>
<feature type="domain" description="Topo IIA-type catalytic" evidence="4">
    <location>
        <begin position="65"/>
        <end position="107"/>
    </location>
</feature>
<gene>
    <name evidence="5" type="ORF">GCM10023258_02840</name>
</gene>
<evidence type="ECO:0000313" key="5">
    <source>
        <dbReference type="EMBL" id="GAA5016889.1"/>
    </source>
</evidence>
<evidence type="ECO:0000259" key="4">
    <source>
        <dbReference type="Pfam" id="PF00521"/>
    </source>
</evidence>
<comment type="caution">
    <text evidence="5">The sequence shown here is derived from an EMBL/GenBank/DDBJ whole genome shotgun (WGS) entry which is preliminary data.</text>
</comment>
<keyword evidence="2" id="KW-0238">DNA-binding</keyword>
<dbReference type="InterPro" id="IPR002205">
    <property type="entry name" value="Topo_IIA_dom_A"/>
</dbReference>
<protein>
    <recommendedName>
        <fullName evidence="4">Topo IIA-type catalytic domain-containing protein</fullName>
    </recommendedName>
</protein>
<dbReference type="Pfam" id="PF00521">
    <property type="entry name" value="DNA_topoisoIV"/>
    <property type="match status" value="1"/>
</dbReference>
<organism evidence="5 6">
    <name type="scientific">Terrabacter aeriphilus</name>
    <dbReference type="NCBI Taxonomy" id="515662"/>
    <lineage>
        <taxon>Bacteria</taxon>
        <taxon>Bacillati</taxon>
        <taxon>Actinomycetota</taxon>
        <taxon>Actinomycetes</taxon>
        <taxon>Micrococcales</taxon>
        <taxon>Intrasporangiaceae</taxon>
        <taxon>Terrabacter</taxon>
    </lineage>
</organism>
<dbReference type="InterPro" id="IPR013760">
    <property type="entry name" value="Topo_IIA-like_dom_sf"/>
</dbReference>
<dbReference type="SUPFAM" id="SSF56719">
    <property type="entry name" value="Type II DNA topoisomerase"/>
    <property type="match status" value="1"/>
</dbReference>
<dbReference type="InterPro" id="IPR013758">
    <property type="entry name" value="Topo_IIA_A/C_ab"/>
</dbReference>
<comment type="catalytic activity">
    <reaction evidence="1">
        <text>ATP-dependent breakage, passage and rejoining of double-stranded DNA.</text>
        <dbReference type="EC" id="5.6.2.2"/>
    </reaction>
</comment>
<keyword evidence="6" id="KW-1185">Reference proteome</keyword>
<proteinExistence type="predicted"/>
<dbReference type="Proteomes" id="UP001500427">
    <property type="component" value="Unassembled WGS sequence"/>
</dbReference>
<evidence type="ECO:0000256" key="3">
    <source>
        <dbReference type="SAM" id="MobiDB-lite"/>
    </source>
</evidence>
<evidence type="ECO:0000256" key="1">
    <source>
        <dbReference type="ARBA" id="ARBA00000185"/>
    </source>
</evidence>
<feature type="region of interest" description="Disordered" evidence="3">
    <location>
        <begin position="150"/>
        <end position="169"/>
    </location>
</feature>
<evidence type="ECO:0000256" key="2">
    <source>
        <dbReference type="ARBA" id="ARBA00023125"/>
    </source>
</evidence>
<evidence type="ECO:0000313" key="6">
    <source>
        <dbReference type="Proteomes" id="UP001500427"/>
    </source>
</evidence>
<name>A0ABP9J2D2_9MICO</name>
<sequence length="328" mass="35076">MTDARLPPERATASGLTPVEISVLRAIDELGGAADAPHVPTLAVLERVDAETGVGRRYSQQILADLVVPWVRHLPLVDGYGNFGSMAGDEAADARYTEVRLSPVGALALASERGDVGPLPLDLVEGSLYRGGLLPPFDPTATVRAVLDDTVGPGVPRTPTGSITPDPAGPFQRQERWLTRYQLGASIQAGTDPRELVIMSPPFGVGTDAIVTALHDRVVQARSSHGDGDVHIPERPAPQIEPERVPFVDLMDLSSGRSSTHIVIRLRDDVDVIAGADWVRSVWPVTVHVDCASYEDTYDRFASWTGLDTSGVHALQEIISRVGPGAGW</sequence>
<reference evidence="6" key="1">
    <citation type="journal article" date="2019" name="Int. J. Syst. Evol. Microbiol.">
        <title>The Global Catalogue of Microorganisms (GCM) 10K type strain sequencing project: providing services to taxonomists for standard genome sequencing and annotation.</title>
        <authorList>
            <consortium name="The Broad Institute Genomics Platform"/>
            <consortium name="The Broad Institute Genome Sequencing Center for Infectious Disease"/>
            <person name="Wu L."/>
            <person name="Ma J."/>
        </authorList>
    </citation>
    <scope>NUCLEOTIDE SEQUENCE [LARGE SCALE GENOMIC DNA]</scope>
    <source>
        <strain evidence="6">JCM 17687</strain>
    </source>
</reference>
<accession>A0ABP9J2D2</accession>
<dbReference type="Gene3D" id="3.90.199.10">
    <property type="entry name" value="Topoisomerase II, domain 5"/>
    <property type="match status" value="1"/>
</dbReference>